<dbReference type="InterPro" id="IPR052519">
    <property type="entry name" value="Euk-type_GlcNAc_Kinase"/>
</dbReference>
<dbReference type="Pfam" id="PF01869">
    <property type="entry name" value="BcrAD_BadFG"/>
    <property type="match status" value="1"/>
</dbReference>
<dbReference type="AlphaFoldDB" id="A0A0P6XMJ2"/>
<dbReference type="InterPro" id="IPR043129">
    <property type="entry name" value="ATPase_NBD"/>
</dbReference>
<dbReference type="Gene3D" id="3.30.420.40">
    <property type="match status" value="2"/>
</dbReference>
<dbReference type="SUPFAM" id="SSF53067">
    <property type="entry name" value="Actin-like ATPase domain"/>
    <property type="match status" value="2"/>
</dbReference>
<dbReference type="PANTHER" id="PTHR43190:SF3">
    <property type="entry name" value="N-ACETYL-D-GLUCOSAMINE KINASE"/>
    <property type="match status" value="1"/>
</dbReference>
<evidence type="ECO:0000259" key="1">
    <source>
        <dbReference type="Pfam" id="PF01869"/>
    </source>
</evidence>
<name>A0A0P6XMJ2_9CHLR</name>
<dbReference type="STRING" id="869279.SE15_02240"/>
<protein>
    <recommendedName>
        <fullName evidence="1">ATPase BadF/BadG/BcrA/BcrD type domain-containing protein</fullName>
    </recommendedName>
</protein>
<dbReference type="Proteomes" id="UP000050544">
    <property type="component" value="Unassembled WGS sequence"/>
</dbReference>
<dbReference type="RefSeq" id="WP_054520466.1">
    <property type="nucleotide sequence ID" value="NZ_LGKO01000002.1"/>
</dbReference>
<dbReference type="EMBL" id="LGKO01000002">
    <property type="protein sequence ID" value="KPL84028.1"/>
    <property type="molecule type" value="Genomic_DNA"/>
</dbReference>
<comment type="caution">
    <text evidence="2">The sequence shown here is derived from an EMBL/GenBank/DDBJ whole genome shotgun (WGS) entry which is preliminary data.</text>
</comment>
<dbReference type="CDD" id="cd24007">
    <property type="entry name" value="ASKHA_NBD_eukNAGK-like"/>
    <property type="match status" value="1"/>
</dbReference>
<proteinExistence type="predicted"/>
<gene>
    <name evidence="2" type="ORF">SE15_02240</name>
</gene>
<dbReference type="InterPro" id="IPR002731">
    <property type="entry name" value="ATPase_BadF"/>
</dbReference>
<accession>A0A0P6XMJ2</accession>
<feature type="domain" description="ATPase BadF/BadG/BcrA/BcrD type" evidence="1">
    <location>
        <begin position="6"/>
        <end position="300"/>
    </location>
</feature>
<keyword evidence="3" id="KW-1185">Reference proteome</keyword>
<evidence type="ECO:0000313" key="3">
    <source>
        <dbReference type="Proteomes" id="UP000050544"/>
    </source>
</evidence>
<dbReference type="PANTHER" id="PTHR43190">
    <property type="entry name" value="N-ACETYL-D-GLUCOSAMINE KINASE"/>
    <property type="match status" value="1"/>
</dbReference>
<dbReference type="OrthoDB" id="9772633at2"/>
<sequence length="330" mass="35562">MEDYFLGVDVGSSKTHALIADGEGHILALGRAGGGNPDVVGYAELRHVVSRAVHQALEAASLSVGHLRAAGFGVAGYDWPSQREGLLSVLKETLQQELPMEAVNDAVLGLLASPRGWGISLVSGTGCNCWGRSPQGEYAHMTGYGALMGEYAGATELVERAVHCVAYEWTGRGQPTALSRVFIQKVKAKGLEDLIEGLCRGYYTLGPEAAPLVFECAAQGDKVALDLLAWAGSELGAMVKTIARRLRIMHLAPDIILIGSLFRGHPSLQKWVEEAVLPEIPGARFVPIQTLPVIGAVVLAMEQLHWPRERIRQALERMNSQAAVWQEGER</sequence>
<reference evidence="2 3" key="1">
    <citation type="submission" date="2015-07" db="EMBL/GenBank/DDBJ databases">
        <title>Whole genome sequence of Thermanaerothrix daxensis DSM 23592.</title>
        <authorList>
            <person name="Hemp J."/>
            <person name="Ward L.M."/>
            <person name="Pace L.A."/>
            <person name="Fischer W.W."/>
        </authorList>
    </citation>
    <scope>NUCLEOTIDE SEQUENCE [LARGE SCALE GENOMIC DNA]</scope>
    <source>
        <strain evidence="2 3">GNS-1</strain>
    </source>
</reference>
<evidence type="ECO:0000313" key="2">
    <source>
        <dbReference type="EMBL" id="KPL84028.1"/>
    </source>
</evidence>
<organism evidence="2 3">
    <name type="scientific">Thermanaerothrix daxensis</name>
    <dbReference type="NCBI Taxonomy" id="869279"/>
    <lineage>
        <taxon>Bacteria</taxon>
        <taxon>Bacillati</taxon>
        <taxon>Chloroflexota</taxon>
        <taxon>Anaerolineae</taxon>
        <taxon>Anaerolineales</taxon>
        <taxon>Anaerolineaceae</taxon>
        <taxon>Thermanaerothrix</taxon>
    </lineage>
</organism>